<sequence>MRIIYSDCYGFCKGVRSAVAAAEDALCKANKLSIPCYAAGDIVHSACVMDSLKEKGLQIVAPEAINAPGIAVIRAHGVPDSVRSSLEAKGLEIVDATCPVVLRSQKLLRESKKETIVIGNAGHSEVDALLGAGRNTILVERESDLEKLDSSRSYNAVVQTTFSLPLLESIKAKAIVLGLDIAYLNTICQASIERRKALEALLPAVDALVVCGDSASKNTRELVEMGRMAGKPSFLVSSPLDIPSDIFLFDTIGLTAGASCPDTLIESIERRLSDV</sequence>
<evidence type="ECO:0000256" key="2">
    <source>
        <dbReference type="ARBA" id="ARBA00022485"/>
    </source>
</evidence>
<dbReference type="GO" id="GO:0051745">
    <property type="term" value="F:4-hydroxy-3-methylbut-2-enyl diphosphate reductase activity"/>
    <property type="evidence" value="ECO:0007669"/>
    <property type="project" value="UniProtKB-EC"/>
</dbReference>
<evidence type="ECO:0000256" key="3">
    <source>
        <dbReference type="ARBA" id="ARBA00022723"/>
    </source>
</evidence>
<comment type="caution">
    <text evidence="6">The sequence shown here is derived from an EMBL/GenBank/DDBJ whole genome shotgun (WGS) entry which is preliminary data.</text>
</comment>
<dbReference type="AlphaFoldDB" id="A0A9D9E020"/>
<keyword evidence="6" id="KW-0560">Oxidoreductase</keyword>
<dbReference type="GO" id="GO:0050992">
    <property type="term" value="P:dimethylallyl diphosphate biosynthetic process"/>
    <property type="evidence" value="ECO:0007669"/>
    <property type="project" value="InterPro"/>
</dbReference>
<evidence type="ECO:0000256" key="1">
    <source>
        <dbReference type="ARBA" id="ARBA00001966"/>
    </source>
</evidence>
<dbReference type="PANTHER" id="PTHR30426:SF0">
    <property type="entry name" value="4-HYDROXY-3-METHYLBUT-2-ENYL DIPHOSPHATE REDUCTASE"/>
    <property type="match status" value="1"/>
</dbReference>
<evidence type="ECO:0000313" key="7">
    <source>
        <dbReference type="Proteomes" id="UP000823615"/>
    </source>
</evidence>
<keyword evidence="4" id="KW-0408">Iron</keyword>
<gene>
    <name evidence="6" type="primary">ispH</name>
    <name evidence="6" type="ORF">IAA97_04405</name>
</gene>
<dbReference type="Pfam" id="PF02401">
    <property type="entry name" value="LYTB"/>
    <property type="match status" value="1"/>
</dbReference>
<dbReference type="Gene3D" id="3.40.1010.20">
    <property type="entry name" value="4-hydroxy-3-methylbut-2-enyl diphosphate reductase, catalytic domain"/>
    <property type="match status" value="2"/>
</dbReference>
<name>A0A9D9E020_9SPIO</name>
<dbReference type="GO" id="GO:0046872">
    <property type="term" value="F:metal ion binding"/>
    <property type="evidence" value="ECO:0007669"/>
    <property type="project" value="UniProtKB-KW"/>
</dbReference>
<reference evidence="6" key="1">
    <citation type="submission" date="2020-10" db="EMBL/GenBank/DDBJ databases">
        <authorList>
            <person name="Gilroy R."/>
        </authorList>
    </citation>
    <scope>NUCLEOTIDE SEQUENCE</scope>
    <source>
        <strain evidence="6">7293</strain>
    </source>
</reference>
<evidence type="ECO:0000313" key="6">
    <source>
        <dbReference type="EMBL" id="MBO8436200.1"/>
    </source>
</evidence>
<dbReference type="Gene3D" id="3.40.50.11270">
    <property type="match status" value="1"/>
</dbReference>
<dbReference type="CDD" id="cd13944">
    <property type="entry name" value="lytB_ispH"/>
    <property type="match status" value="1"/>
</dbReference>
<dbReference type="InterPro" id="IPR003451">
    <property type="entry name" value="LytB/IspH"/>
</dbReference>
<dbReference type="EMBL" id="JADIMT010000054">
    <property type="protein sequence ID" value="MBO8436200.1"/>
    <property type="molecule type" value="Genomic_DNA"/>
</dbReference>
<keyword evidence="3" id="KW-0479">Metal-binding</keyword>
<dbReference type="GO" id="GO:0051539">
    <property type="term" value="F:4 iron, 4 sulfur cluster binding"/>
    <property type="evidence" value="ECO:0007669"/>
    <property type="project" value="UniProtKB-KW"/>
</dbReference>
<evidence type="ECO:0000256" key="5">
    <source>
        <dbReference type="ARBA" id="ARBA00023014"/>
    </source>
</evidence>
<comment type="cofactor">
    <cofactor evidence="1">
        <name>[4Fe-4S] cluster</name>
        <dbReference type="ChEBI" id="CHEBI:49883"/>
    </cofactor>
</comment>
<proteinExistence type="predicted"/>
<accession>A0A9D9E020</accession>
<keyword evidence="5" id="KW-0411">Iron-sulfur</keyword>
<organism evidence="6 7">
    <name type="scientific">Candidatus Ornithospirochaeta stercoripullorum</name>
    <dbReference type="NCBI Taxonomy" id="2840899"/>
    <lineage>
        <taxon>Bacteria</taxon>
        <taxon>Pseudomonadati</taxon>
        <taxon>Spirochaetota</taxon>
        <taxon>Spirochaetia</taxon>
        <taxon>Spirochaetales</taxon>
        <taxon>Spirochaetaceae</taxon>
        <taxon>Spirochaetaceae incertae sedis</taxon>
        <taxon>Candidatus Ornithospirochaeta</taxon>
    </lineage>
</organism>
<dbReference type="EC" id="1.17.7.4" evidence="6"/>
<evidence type="ECO:0000256" key="4">
    <source>
        <dbReference type="ARBA" id="ARBA00023004"/>
    </source>
</evidence>
<dbReference type="PANTHER" id="PTHR30426">
    <property type="entry name" value="4-HYDROXY-3-METHYLBUT-2-ENYL DIPHOSPHATE REDUCTASE"/>
    <property type="match status" value="1"/>
</dbReference>
<keyword evidence="2" id="KW-0004">4Fe-4S</keyword>
<dbReference type="NCBIfam" id="TIGR00216">
    <property type="entry name" value="ispH_lytB"/>
    <property type="match status" value="1"/>
</dbReference>
<protein>
    <submittedName>
        <fullName evidence="6">4-hydroxy-3-methylbut-2-enyl diphosphate reductase</fullName>
        <ecNumber evidence="6">1.17.7.4</ecNumber>
    </submittedName>
</protein>
<dbReference type="Proteomes" id="UP000823615">
    <property type="component" value="Unassembled WGS sequence"/>
</dbReference>
<reference evidence="6" key="2">
    <citation type="journal article" date="2021" name="PeerJ">
        <title>Extensive microbial diversity within the chicken gut microbiome revealed by metagenomics and culture.</title>
        <authorList>
            <person name="Gilroy R."/>
            <person name="Ravi A."/>
            <person name="Getino M."/>
            <person name="Pursley I."/>
            <person name="Horton D.L."/>
            <person name="Alikhan N.F."/>
            <person name="Baker D."/>
            <person name="Gharbi K."/>
            <person name="Hall N."/>
            <person name="Watson M."/>
            <person name="Adriaenssens E.M."/>
            <person name="Foster-Nyarko E."/>
            <person name="Jarju S."/>
            <person name="Secka A."/>
            <person name="Antonio M."/>
            <person name="Oren A."/>
            <person name="Chaudhuri R.R."/>
            <person name="La Ragione R."/>
            <person name="Hildebrand F."/>
            <person name="Pallen M.J."/>
        </authorList>
    </citation>
    <scope>NUCLEOTIDE SEQUENCE</scope>
    <source>
        <strain evidence="6">7293</strain>
    </source>
</reference>
<dbReference type="GO" id="GO:0019288">
    <property type="term" value="P:isopentenyl diphosphate biosynthetic process, methylerythritol 4-phosphate pathway"/>
    <property type="evidence" value="ECO:0007669"/>
    <property type="project" value="InterPro"/>
</dbReference>